<dbReference type="FunFam" id="1.10.10.10:FF:000516">
    <property type="entry name" value="ets DNA-binding protein pokkuri"/>
    <property type="match status" value="1"/>
</dbReference>
<dbReference type="GO" id="GO:0005634">
    <property type="term" value="C:nucleus"/>
    <property type="evidence" value="ECO:0007669"/>
    <property type="project" value="UniProtKB-SubCell"/>
</dbReference>
<reference evidence="7" key="1">
    <citation type="submission" date="2012-11" db="EMBL/GenBank/DDBJ databases">
        <authorList>
            <person name="Lucero-Rivera Y.E."/>
            <person name="Tovar-Ramirez D."/>
        </authorList>
    </citation>
    <scope>NUCLEOTIDE SEQUENCE</scope>
    <source>
        <tissue evidence="7">Salivary gland</tissue>
    </source>
</reference>
<dbReference type="GO" id="GO:0043565">
    <property type="term" value="F:sequence-specific DNA binding"/>
    <property type="evidence" value="ECO:0007669"/>
    <property type="project" value="InterPro"/>
</dbReference>
<dbReference type="SUPFAM" id="SSF47769">
    <property type="entry name" value="SAM/Pointed domain"/>
    <property type="match status" value="1"/>
</dbReference>
<dbReference type="InterPro" id="IPR000418">
    <property type="entry name" value="Ets_dom"/>
</dbReference>
<sequence length="543" mass="59244">RLLPAAGRPRATVHGDRRVCDVPCVSNNAGAQQQPRQAHTTTPVPAGFSSTSEASSQVATAWINNPSSPSPRHDFDASRSAATRKQRGMDDHHPGGGGGGGGGSLPMSPSWRSAHFPPHSQMGWPLSMTLADLHDDTLLPTGLGNDPRQWSKHNVSMWLEWCTEQFSLVPTDSENFHMNGKALCLLSKADFLERAPKAGDVLFNALQLLLHRALHTARLTNGTHGNGSVPRSTVITRDIQGYGQVLLQDPTSYTQPLQVSPLSAEVDSTVILSPDPSSGGESVQSDSAGMQAGSSTPASNGGFASTKNSSPPPSLAATPLLVDKQGVVDLVRRSPTPPTQVAFPPRGGVSAFPGMIPDVSMHPMMPPVAAKPPQLQPPMALNMPPVRPPTTGRVVADAPGDKMSVRLLWDFLQQLLNDPEQRYHYCITWKDEEEGVFKITDPHRLAKLWGMQKNHLNMNFDKMSRAMRYYYRVKILQKEPGERLCYRFLRPPKELRYCKQRSLLEQAESDAATAAREAEEEEASSALDMSIKEECLSPRLEND</sequence>
<dbReference type="Gene3D" id="1.10.10.10">
    <property type="entry name" value="Winged helix-like DNA-binding domain superfamily/Winged helix DNA-binding domain"/>
    <property type="match status" value="1"/>
</dbReference>
<dbReference type="Pfam" id="PF02198">
    <property type="entry name" value="SAM_PNT"/>
    <property type="match status" value="1"/>
</dbReference>
<comment type="subcellular location">
    <subcellularLocation>
        <location evidence="3">Nucleus</location>
    </subcellularLocation>
</comment>
<dbReference type="InterPro" id="IPR036390">
    <property type="entry name" value="WH_DNA-bd_sf"/>
</dbReference>
<feature type="compositionally biased region" description="Polar residues" evidence="4">
    <location>
        <begin position="275"/>
        <end position="308"/>
    </location>
</feature>
<dbReference type="InterPro" id="IPR046328">
    <property type="entry name" value="ETS_fam"/>
</dbReference>
<dbReference type="GO" id="GO:0030154">
    <property type="term" value="P:cell differentiation"/>
    <property type="evidence" value="ECO:0007669"/>
    <property type="project" value="TreeGrafter"/>
</dbReference>
<feature type="domain" description="PNT" evidence="6">
    <location>
        <begin position="129"/>
        <end position="213"/>
    </location>
</feature>
<evidence type="ECO:0000259" key="6">
    <source>
        <dbReference type="PROSITE" id="PS51433"/>
    </source>
</evidence>
<dbReference type="InterPro" id="IPR036388">
    <property type="entry name" value="WH-like_DNA-bd_sf"/>
</dbReference>
<feature type="compositionally biased region" description="Polar residues" evidence="4">
    <location>
        <begin position="28"/>
        <end position="67"/>
    </location>
</feature>
<dbReference type="Gene3D" id="1.10.150.50">
    <property type="entry name" value="Transcription Factor, Ets-1"/>
    <property type="match status" value="1"/>
</dbReference>
<dbReference type="EMBL" id="GACK01001500">
    <property type="protein sequence ID" value="JAA63534.1"/>
    <property type="molecule type" value="mRNA"/>
</dbReference>
<dbReference type="PRINTS" id="PR00454">
    <property type="entry name" value="ETSDOMAIN"/>
</dbReference>
<evidence type="ECO:0000313" key="7">
    <source>
        <dbReference type="EMBL" id="JAA63534.1"/>
    </source>
</evidence>
<feature type="domain" description="ETS" evidence="5">
    <location>
        <begin position="406"/>
        <end position="489"/>
    </location>
</feature>
<reference evidence="7" key="2">
    <citation type="journal article" date="2015" name="J. Proteomics">
        <title>Sexual differences in the sialomes of the zebra tick, Rhipicephalus pulchellus.</title>
        <authorList>
            <person name="Tan A.W."/>
            <person name="Francischetti I.M."/>
            <person name="Slovak M."/>
            <person name="Kini R.M."/>
            <person name="Ribeiro J.M."/>
        </authorList>
    </citation>
    <scope>NUCLEOTIDE SEQUENCE</scope>
    <source>
        <tissue evidence="7">Salivary gland</tissue>
    </source>
</reference>
<evidence type="ECO:0000256" key="3">
    <source>
        <dbReference type="RuleBase" id="RU004019"/>
    </source>
</evidence>
<dbReference type="PANTHER" id="PTHR11849:SF201">
    <property type="entry name" value="ETS DNA-BINDING PROTEIN POKKURI"/>
    <property type="match status" value="1"/>
</dbReference>
<feature type="compositionally biased region" description="Basic and acidic residues" evidence="4">
    <location>
        <begin position="530"/>
        <end position="543"/>
    </location>
</feature>
<evidence type="ECO:0000256" key="2">
    <source>
        <dbReference type="ARBA" id="ARBA00023125"/>
    </source>
</evidence>
<dbReference type="PROSITE" id="PS50061">
    <property type="entry name" value="ETS_DOMAIN_3"/>
    <property type="match status" value="1"/>
</dbReference>
<dbReference type="AlphaFoldDB" id="L7MK29"/>
<feature type="region of interest" description="Disordered" evidence="4">
    <location>
        <begin position="28"/>
        <end position="114"/>
    </location>
</feature>
<dbReference type="CDD" id="cd08535">
    <property type="entry name" value="SAM_PNT-Tel_Yan"/>
    <property type="match status" value="1"/>
</dbReference>
<dbReference type="PROSITE" id="PS51433">
    <property type="entry name" value="PNT"/>
    <property type="match status" value="1"/>
</dbReference>
<comment type="similarity">
    <text evidence="1 3">Belongs to the ETS family.</text>
</comment>
<dbReference type="Pfam" id="PF00178">
    <property type="entry name" value="Ets"/>
    <property type="match status" value="1"/>
</dbReference>
<evidence type="ECO:0000259" key="5">
    <source>
        <dbReference type="PROSITE" id="PS50061"/>
    </source>
</evidence>
<name>L7MK29_RHIPC</name>
<organism evidence="7">
    <name type="scientific">Rhipicephalus pulchellus</name>
    <name type="common">Yellow backed tick</name>
    <name type="synonym">Dermacentor pulchellus</name>
    <dbReference type="NCBI Taxonomy" id="72859"/>
    <lineage>
        <taxon>Eukaryota</taxon>
        <taxon>Metazoa</taxon>
        <taxon>Ecdysozoa</taxon>
        <taxon>Arthropoda</taxon>
        <taxon>Chelicerata</taxon>
        <taxon>Arachnida</taxon>
        <taxon>Acari</taxon>
        <taxon>Parasitiformes</taxon>
        <taxon>Ixodida</taxon>
        <taxon>Ixodoidea</taxon>
        <taxon>Ixodidae</taxon>
        <taxon>Rhipicephalinae</taxon>
        <taxon>Rhipicephalus</taxon>
        <taxon>Rhipicephalus</taxon>
    </lineage>
</organism>
<dbReference type="SMART" id="SM00251">
    <property type="entry name" value="SAM_PNT"/>
    <property type="match status" value="1"/>
</dbReference>
<feature type="region of interest" description="Disordered" evidence="4">
    <location>
        <begin position="270"/>
        <end position="319"/>
    </location>
</feature>
<evidence type="ECO:0000256" key="1">
    <source>
        <dbReference type="ARBA" id="ARBA00005562"/>
    </source>
</evidence>
<dbReference type="SMART" id="SM00413">
    <property type="entry name" value="ETS"/>
    <property type="match status" value="1"/>
</dbReference>
<feature type="compositionally biased region" description="Gly residues" evidence="4">
    <location>
        <begin position="95"/>
        <end position="104"/>
    </location>
</feature>
<accession>L7MK29</accession>
<dbReference type="SUPFAM" id="SSF46785">
    <property type="entry name" value="Winged helix' DNA-binding domain"/>
    <property type="match status" value="1"/>
</dbReference>
<keyword evidence="2 3" id="KW-0238">DNA-binding</keyword>
<proteinExistence type="evidence at transcript level"/>
<feature type="non-terminal residue" evidence="7">
    <location>
        <position position="1"/>
    </location>
</feature>
<protein>
    <submittedName>
        <fullName evidence="7">Putative transcriptional repressor yan</fullName>
    </submittedName>
</protein>
<dbReference type="PROSITE" id="PS00345">
    <property type="entry name" value="ETS_DOMAIN_1"/>
    <property type="match status" value="1"/>
</dbReference>
<evidence type="ECO:0000256" key="4">
    <source>
        <dbReference type="SAM" id="MobiDB-lite"/>
    </source>
</evidence>
<dbReference type="GO" id="GO:0000981">
    <property type="term" value="F:DNA-binding transcription factor activity, RNA polymerase II-specific"/>
    <property type="evidence" value="ECO:0007669"/>
    <property type="project" value="TreeGrafter"/>
</dbReference>
<dbReference type="InterPro" id="IPR003118">
    <property type="entry name" value="Pointed_dom"/>
</dbReference>
<keyword evidence="3" id="KW-0539">Nucleus</keyword>
<dbReference type="InterPro" id="IPR013761">
    <property type="entry name" value="SAM/pointed_sf"/>
</dbReference>
<dbReference type="FunFam" id="1.10.150.50:FF:000061">
    <property type="entry name" value="Ets DNA-binding protein pokkuri"/>
    <property type="match status" value="1"/>
</dbReference>
<dbReference type="PANTHER" id="PTHR11849">
    <property type="entry name" value="ETS"/>
    <property type="match status" value="1"/>
</dbReference>
<feature type="region of interest" description="Disordered" evidence="4">
    <location>
        <begin position="509"/>
        <end position="543"/>
    </location>
</feature>